<gene>
    <name evidence="3" type="ORF">GW534_09955</name>
</gene>
<dbReference type="CDD" id="cd00118">
    <property type="entry name" value="LysM"/>
    <property type="match status" value="1"/>
</dbReference>
<dbReference type="Gene3D" id="3.10.350.10">
    <property type="entry name" value="LysM domain"/>
    <property type="match status" value="1"/>
</dbReference>
<comment type="caution">
    <text evidence="3">The sequence shown here is derived from an EMBL/GenBank/DDBJ whole genome shotgun (WGS) entry which is preliminary data.</text>
</comment>
<feature type="domain" description="LysM" evidence="2">
    <location>
        <begin position="42"/>
        <end position="85"/>
    </location>
</feature>
<name>A0ABX0A9B2_9BACI</name>
<dbReference type="EMBL" id="JAACYS010000044">
    <property type="protein sequence ID" value="NCU18040.1"/>
    <property type="molecule type" value="Genomic_DNA"/>
</dbReference>
<dbReference type="PROSITE" id="PS51782">
    <property type="entry name" value="LYSM"/>
    <property type="match status" value="1"/>
</dbReference>
<dbReference type="RefSeq" id="WP_161920871.1">
    <property type="nucleotide sequence ID" value="NZ_JAACYS010000044.1"/>
</dbReference>
<protein>
    <submittedName>
        <fullName evidence="3">LysM peptidoglycan-binding domain-containing protein</fullName>
    </submittedName>
</protein>
<organism evidence="3 4">
    <name type="scientific">Pallidibacillus pasinlerensis</name>
    <dbReference type="NCBI Taxonomy" id="2703818"/>
    <lineage>
        <taxon>Bacteria</taxon>
        <taxon>Bacillati</taxon>
        <taxon>Bacillota</taxon>
        <taxon>Bacilli</taxon>
        <taxon>Bacillales</taxon>
        <taxon>Bacillaceae</taxon>
        <taxon>Pallidibacillus</taxon>
    </lineage>
</organism>
<evidence type="ECO:0000256" key="1">
    <source>
        <dbReference type="SAM" id="MobiDB-lite"/>
    </source>
</evidence>
<dbReference type="InterPro" id="IPR018392">
    <property type="entry name" value="LysM"/>
</dbReference>
<sequence>MKSANQLTSDMIHVGQTLTVPGEGAENIPIPSPTPEPTEATSTYTVKSGDSLSKIAKDYGMSVQQLKDLNNLTSDNIYVGQTLKITGESKAPATTPKTYTV</sequence>
<feature type="region of interest" description="Disordered" evidence="1">
    <location>
        <begin position="1"/>
        <end position="46"/>
    </location>
</feature>
<dbReference type="SUPFAM" id="SSF54106">
    <property type="entry name" value="LysM domain"/>
    <property type="match status" value="1"/>
</dbReference>
<dbReference type="Pfam" id="PF01476">
    <property type="entry name" value="LysM"/>
    <property type="match status" value="2"/>
</dbReference>
<proteinExistence type="predicted"/>
<dbReference type="Proteomes" id="UP000743899">
    <property type="component" value="Unassembled WGS sequence"/>
</dbReference>
<dbReference type="InterPro" id="IPR036779">
    <property type="entry name" value="LysM_dom_sf"/>
</dbReference>
<evidence type="ECO:0000313" key="4">
    <source>
        <dbReference type="Proteomes" id="UP000743899"/>
    </source>
</evidence>
<dbReference type="SMART" id="SM00257">
    <property type="entry name" value="LysM"/>
    <property type="match status" value="1"/>
</dbReference>
<reference evidence="3 4" key="1">
    <citation type="submission" date="2020-01" db="EMBL/GenBank/DDBJ databases">
        <title>A novel Bacillus sp. from Pasinler.</title>
        <authorList>
            <person name="Adiguzel A."/>
            <person name="Ay H."/>
            <person name="Baltaci M.O."/>
        </authorList>
    </citation>
    <scope>NUCLEOTIDE SEQUENCE [LARGE SCALE GENOMIC DNA]</scope>
    <source>
        <strain evidence="3 4">P1</strain>
    </source>
</reference>
<evidence type="ECO:0000313" key="3">
    <source>
        <dbReference type="EMBL" id="NCU18040.1"/>
    </source>
</evidence>
<dbReference type="PANTHER" id="PTHR33734">
    <property type="entry name" value="LYSM DOMAIN-CONTAINING GPI-ANCHORED PROTEIN 2"/>
    <property type="match status" value="1"/>
</dbReference>
<evidence type="ECO:0000259" key="2">
    <source>
        <dbReference type="PROSITE" id="PS51782"/>
    </source>
</evidence>
<keyword evidence="4" id="KW-1185">Reference proteome</keyword>
<dbReference type="PANTHER" id="PTHR33734:SF22">
    <property type="entry name" value="MEMBRANE-BOUND LYTIC MUREIN TRANSGLYCOSYLASE D"/>
    <property type="match status" value="1"/>
</dbReference>
<accession>A0ABX0A9B2</accession>